<keyword evidence="3" id="KW-1185">Reference proteome</keyword>
<feature type="region of interest" description="Disordered" evidence="1">
    <location>
        <begin position="37"/>
        <end position="79"/>
    </location>
</feature>
<dbReference type="GeneID" id="87840907"/>
<protein>
    <submittedName>
        <fullName evidence="2">Uncharacterized protein</fullName>
    </submittedName>
</protein>
<gene>
    <name evidence="2" type="ORF">B0H64DRAFT_398501</name>
</gene>
<reference evidence="2" key="2">
    <citation type="submission" date="2023-06" db="EMBL/GenBank/DDBJ databases">
        <authorList>
            <consortium name="Lawrence Berkeley National Laboratory"/>
            <person name="Haridas S."/>
            <person name="Hensen N."/>
            <person name="Bonometti L."/>
            <person name="Westerberg I."/>
            <person name="Brannstrom I.O."/>
            <person name="Guillou S."/>
            <person name="Cros-Aarteil S."/>
            <person name="Calhoun S."/>
            <person name="Kuo A."/>
            <person name="Mondo S."/>
            <person name="Pangilinan J."/>
            <person name="Riley R."/>
            <person name="Labutti K."/>
            <person name="Andreopoulos B."/>
            <person name="Lipzen A."/>
            <person name="Chen C."/>
            <person name="Yanf M."/>
            <person name="Daum C."/>
            <person name="Ng V."/>
            <person name="Clum A."/>
            <person name="Steindorff A."/>
            <person name="Ohm R."/>
            <person name="Martin F."/>
            <person name="Silar P."/>
            <person name="Natvig D."/>
            <person name="Lalanne C."/>
            <person name="Gautier V."/>
            <person name="Ament-Velasquez S.L."/>
            <person name="Kruys A."/>
            <person name="Hutchinson M.I."/>
            <person name="Powell A.J."/>
            <person name="Barry K."/>
            <person name="Miller A.N."/>
            <person name="Grigoriev I.V."/>
            <person name="Debuchy R."/>
            <person name="Gladieux P."/>
            <person name="Thoren M.H."/>
            <person name="Johannesson H."/>
        </authorList>
    </citation>
    <scope>NUCLEOTIDE SEQUENCE</scope>
    <source>
        <strain evidence="2">CBS 168.71</strain>
    </source>
</reference>
<name>A0AAE0LT41_9PEZI</name>
<organism evidence="2 3">
    <name type="scientific">Chaetomium fimeti</name>
    <dbReference type="NCBI Taxonomy" id="1854472"/>
    <lineage>
        <taxon>Eukaryota</taxon>
        <taxon>Fungi</taxon>
        <taxon>Dikarya</taxon>
        <taxon>Ascomycota</taxon>
        <taxon>Pezizomycotina</taxon>
        <taxon>Sordariomycetes</taxon>
        <taxon>Sordariomycetidae</taxon>
        <taxon>Sordariales</taxon>
        <taxon>Chaetomiaceae</taxon>
        <taxon>Chaetomium</taxon>
    </lineage>
</organism>
<accession>A0AAE0LT41</accession>
<dbReference type="AlphaFoldDB" id="A0AAE0LT41"/>
<reference evidence="2" key="1">
    <citation type="journal article" date="2023" name="Mol. Phylogenet. Evol.">
        <title>Genome-scale phylogeny and comparative genomics of the fungal order Sordariales.</title>
        <authorList>
            <person name="Hensen N."/>
            <person name="Bonometti L."/>
            <person name="Westerberg I."/>
            <person name="Brannstrom I.O."/>
            <person name="Guillou S."/>
            <person name="Cros-Aarteil S."/>
            <person name="Calhoun S."/>
            <person name="Haridas S."/>
            <person name="Kuo A."/>
            <person name="Mondo S."/>
            <person name="Pangilinan J."/>
            <person name="Riley R."/>
            <person name="LaButti K."/>
            <person name="Andreopoulos B."/>
            <person name="Lipzen A."/>
            <person name="Chen C."/>
            <person name="Yan M."/>
            <person name="Daum C."/>
            <person name="Ng V."/>
            <person name="Clum A."/>
            <person name="Steindorff A."/>
            <person name="Ohm R.A."/>
            <person name="Martin F."/>
            <person name="Silar P."/>
            <person name="Natvig D.O."/>
            <person name="Lalanne C."/>
            <person name="Gautier V."/>
            <person name="Ament-Velasquez S.L."/>
            <person name="Kruys A."/>
            <person name="Hutchinson M.I."/>
            <person name="Powell A.J."/>
            <person name="Barry K."/>
            <person name="Miller A.N."/>
            <person name="Grigoriev I.V."/>
            <person name="Debuchy R."/>
            <person name="Gladieux P."/>
            <person name="Hiltunen Thoren M."/>
            <person name="Johannesson H."/>
        </authorList>
    </citation>
    <scope>NUCLEOTIDE SEQUENCE</scope>
    <source>
        <strain evidence="2">CBS 168.71</strain>
    </source>
</reference>
<dbReference type="EMBL" id="JAUEPN010000004">
    <property type="protein sequence ID" value="KAK3296537.1"/>
    <property type="molecule type" value="Genomic_DNA"/>
</dbReference>
<feature type="compositionally biased region" description="Basic and acidic residues" evidence="1">
    <location>
        <begin position="65"/>
        <end position="79"/>
    </location>
</feature>
<sequence>MLAQATPDSDDNTHVHTCITCTHDACSCPSIQLHRLQAQSNPPDKPSAERRGHLRSIDSSPVCGSRHDTSMATETDKTGARASVYAASPVHPQRAETSFRRSATTILRLHSRRDGLLPLAHFPGCCSSDDGTRHGSEIEVDAS</sequence>
<dbReference type="Proteomes" id="UP001278766">
    <property type="component" value="Unassembled WGS sequence"/>
</dbReference>
<evidence type="ECO:0000256" key="1">
    <source>
        <dbReference type="SAM" id="MobiDB-lite"/>
    </source>
</evidence>
<evidence type="ECO:0000313" key="3">
    <source>
        <dbReference type="Proteomes" id="UP001278766"/>
    </source>
</evidence>
<evidence type="ECO:0000313" key="2">
    <source>
        <dbReference type="EMBL" id="KAK3296537.1"/>
    </source>
</evidence>
<proteinExistence type="predicted"/>
<comment type="caution">
    <text evidence="2">The sequence shown here is derived from an EMBL/GenBank/DDBJ whole genome shotgun (WGS) entry which is preliminary data.</text>
</comment>
<dbReference type="RefSeq" id="XP_062660051.1">
    <property type="nucleotide sequence ID" value="XM_062803959.1"/>
</dbReference>